<dbReference type="Proteomes" id="UP000077856">
    <property type="component" value="Chromosome"/>
</dbReference>
<dbReference type="InterPro" id="IPR003740">
    <property type="entry name" value="YitT"/>
</dbReference>
<dbReference type="Gene3D" id="3.30.70.120">
    <property type="match status" value="1"/>
</dbReference>
<dbReference type="CDD" id="cd16380">
    <property type="entry name" value="YitT_C"/>
    <property type="match status" value="1"/>
</dbReference>
<dbReference type="RefSeq" id="WP_019382144.1">
    <property type="nucleotide sequence ID" value="NZ_CP015506.1"/>
</dbReference>
<feature type="transmembrane region" description="Helical" evidence="6">
    <location>
        <begin position="7"/>
        <end position="26"/>
    </location>
</feature>
<dbReference type="eggNOG" id="COG1284">
    <property type="taxonomic scope" value="Bacteria"/>
</dbReference>
<feature type="transmembrane region" description="Helical" evidence="6">
    <location>
        <begin position="169"/>
        <end position="186"/>
    </location>
</feature>
<dbReference type="PANTHER" id="PTHR33545">
    <property type="entry name" value="UPF0750 MEMBRANE PROTEIN YITT-RELATED"/>
    <property type="match status" value="1"/>
</dbReference>
<dbReference type="KEGG" id="bon:A361_15740"/>
<keyword evidence="3 6" id="KW-0812">Transmembrane</keyword>
<name>A0A160MDI9_9BACI</name>
<dbReference type="InterPro" id="IPR051461">
    <property type="entry name" value="UPF0750_membrane"/>
</dbReference>
<dbReference type="Pfam" id="PF10035">
    <property type="entry name" value="DUF2179"/>
    <property type="match status" value="1"/>
</dbReference>
<evidence type="ECO:0000259" key="7">
    <source>
        <dbReference type="Pfam" id="PF10035"/>
    </source>
</evidence>
<feature type="transmembrane region" description="Helical" evidence="6">
    <location>
        <begin position="78"/>
        <end position="98"/>
    </location>
</feature>
<feature type="domain" description="DUF2179" evidence="7">
    <location>
        <begin position="217"/>
        <end position="266"/>
    </location>
</feature>
<evidence type="ECO:0000313" key="8">
    <source>
        <dbReference type="EMBL" id="AND40538.1"/>
    </source>
</evidence>
<keyword evidence="4 6" id="KW-1133">Transmembrane helix</keyword>
<dbReference type="EMBL" id="CP015506">
    <property type="protein sequence ID" value="AND40538.1"/>
    <property type="molecule type" value="Genomic_DNA"/>
</dbReference>
<feature type="transmembrane region" description="Helical" evidence="6">
    <location>
        <begin position="46"/>
        <end position="66"/>
    </location>
</feature>
<dbReference type="Pfam" id="PF02588">
    <property type="entry name" value="YitT_membrane"/>
    <property type="match status" value="1"/>
</dbReference>
<protein>
    <recommendedName>
        <fullName evidence="7">DUF2179 domain-containing protein</fullName>
    </recommendedName>
</protein>
<organism evidence="8 9">
    <name type="scientific">Cytobacillus oceanisediminis 2691</name>
    <dbReference type="NCBI Taxonomy" id="1196031"/>
    <lineage>
        <taxon>Bacteria</taxon>
        <taxon>Bacillati</taxon>
        <taxon>Bacillota</taxon>
        <taxon>Bacilli</taxon>
        <taxon>Bacillales</taxon>
        <taxon>Bacillaceae</taxon>
        <taxon>Cytobacillus</taxon>
    </lineage>
</organism>
<dbReference type="AlphaFoldDB" id="A0A160MDI9"/>
<feature type="transmembrane region" description="Helical" evidence="6">
    <location>
        <begin position="104"/>
        <end position="123"/>
    </location>
</feature>
<comment type="subcellular location">
    <subcellularLocation>
        <location evidence="1">Cell membrane</location>
        <topology evidence="1">Multi-pass membrane protein</topology>
    </subcellularLocation>
</comment>
<sequence>MKKFVEYVFLTLGSSIVAMGLETMLAPNGLVDGGVTALSIMANALWGIPIYVVFLGLNIPILIFTAKEVGKTFVIRSLYANIITTVGLVLFKSIPPITQSEVLIVLYGGVILGVGIGIVVKFGGAIDGTEMLAIWFNQHFRYPIASFLLVVNAFIFTIAAFVYSLEQAMLSLAVFYIVTKMINYVLDGLNHGKSVMIISEKPDEVGDSIINQLNISITFLYGEGGFLGERKKVIYCITNRFIFSKLKSVVLAADPSAIMEASYVCETSGIDRSLILPKANPSSNKK</sequence>
<evidence type="ECO:0000313" key="9">
    <source>
        <dbReference type="Proteomes" id="UP000077856"/>
    </source>
</evidence>
<reference evidence="8 9" key="1">
    <citation type="submission" date="2016-04" db="EMBL/GenBank/DDBJ databases">
        <title>Complete genome sequence of Bacillus oceanisediminis strain 2691.</title>
        <authorList>
            <person name="Jeong H."/>
            <person name="Kim H.J."/>
            <person name="Lee D.-W."/>
        </authorList>
    </citation>
    <scope>NUCLEOTIDE SEQUENCE [LARGE SCALE GENOMIC DNA]</scope>
    <source>
        <strain evidence="8 9">2691</strain>
    </source>
</reference>
<gene>
    <name evidence="8" type="ORF">A361_15740</name>
</gene>
<dbReference type="PIRSF" id="PIRSF006483">
    <property type="entry name" value="Membrane_protein_YitT"/>
    <property type="match status" value="1"/>
</dbReference>
<proteinExistence type="predicted"/>
<evidence type="ECO:0000256" key="5">
    <source>
        <dbReference type="ARBA" id="ARBA00023136"/>
    </source>
</evidence>
<evidence type="ECO:0000256" key="4">
    <source>
        <dbReference type="ARBA" id="ARBA00022989"/>
    </source>
</evidence>
<dbReference type="InterPro" id="IPR015867">
    <property type="entry name" value="N-reg_PII/ATP_PRibTrfase_C"/>
</dbReference>
<dbReference type="GO" id="GO:0005886">
    <property type="term" value="C:plasma membrane"/>
    <property type="evidence" value="ECO:0007669"/>
    <property type="project" value="UniProtKB-SubCell"/>
</dbReference>
<keyword evidence="2" id="KW-1003">Cell membrane</keyword>
<dbReference type="InterPro" id="IPR019264">
    <property type="entry name" value="DUF2179"/>
</dbReference>
<dbReference type="PANTHER" id="PTHR33545:SF3">
    <property type="entry name" value="UPF0750 MEMBRANE PROTEIN YQFU"/>
    <property type="match status" value="1"/>
</dbReference>
<evidence type="ECO:0000256" key="3">
    <source>
        <dbReference type="ARBA" id="ARBA00022692"/>
    </source>
</evidence>
<keyword evidence="5 6" id="KW-0472">Membrane</keyword>
<dbReference type="STRING" id="1196031.A361_15740"/>
<evidence type="ECO:0000256" key="1">
    <source>
        <dbReference type="ARBA" id="ARBA00004651"/>
    </source>
</evidence>
<evidence type="ECO:0000256" key="2">
    <source>
        <dbReference type="ARBA" id="ARBA00022475"/>
    </source>
</evidence>
<evidence type="ECO:0000256" key="6">
    <source>
        <dbReference type="SAM" id="Phobius"/>
    </source>
</evidence>
<accession>A0A160MDI9</accession>
<feature type="transmembrane region" description="Helical" evidence="6">
    <location>
        <begin position="144"/>
        <end position="163"/>
    </location>
</feature>